<accession>A0A2C9UTQ2</accession>
<gene>
    <name evidence="1" type="ORF">MANES_12G013200</name>
</gene>
<evidence type="ECO:0000313" key="1">
    <source>
        <dbReference type="EMBL" id="OAY34351.1"/>
    </source>
</evidence>
<name>A0A2C9UTQ2_MANES</name>
<organism evidence="1">
    <name type="scientific">Manihot esculenta</name>
    <name type="common">Cassava</name>
    <name type="synonym">Jatropha manihot</name>
    <dbReference type="NCBI Taxonomy" id="3983"/>
    <lineage>
        <taxon>Eukaryota</taxon>
        <taxon>Viridiplantae</taxon>
        <taxon>Streptophyta</taxon>
        <taxon>Embryophyta</taxon>
        <taxon>Tracheophyta</taxon>
        <taxon>Spermatophyta</taxon>
        <taxon>Magnoliopsida</taxon>
        <taxon>eudicotyledons</taxon>
        <taxon>Gunneridae</taxon>
        <taxon>Pentapetalae</taxon>
        <taxon>rosids</taxon>
        <taxon>fabids</taxon>
        <taxon>Malpighiales</taxon>
        <taxon>Euphorbiaceae</taxon>
        <taxon>Crotonoideae</taxon>
        <taxon>Manihoteae</taxon>
        <taxon>Manihot</taxon>
    </lineage>
</organism>
<reference evidence="1" key="1">
    <citation type="submission" date="2016-02" db="EMBL/GenBank/DDBJ databases">
        <title>WGS assembly of Manihot esculenta.</title>
        <authorList>
            <person name="Bredeson J.V."/>
            <person name="Prochnik S.E."/>
            <person name="Lyons J.B."/>
            <person name="Schmutz J."/>
            <person name="Grimwood J."/>
            <person name="Vrebalov J."/>
            <person name="Bart R.S."/>
            <person name="Amuge T."/>
            <person name="Ferguson M.E."/>
            <person name="Green R."/>
            <person name="Putnam N."/>
            <person name="Stites J."/>
            <person name="Rounsley S."/>
            <person name="Rokhsar D.S."/>
        </authorList>
    </citation>
    <scope>NUCLEOTIDE SEQUENCE [LARGE SCALE GENOMIC DNA]</scope>
    <source>
        <tissue evidence="1">Leaf</tissue>
    </source>
</reference>
<dbReference type="AlphaFoldDB" id="A0A2C9UTQ2"/>
<proteinExistence type="predicted"/>
<protein>
    <submittedName>
        <fullName evidence="1">Uncharacterized protein</fullName>
    </submittedName>
</protein>
<dbReference type="EMBL" id="CM004398">
    <property type="protein sequence ID" value="OAY34351.1"/>
    <property type="molecule type" value="Genomic_DNA"/>
</dbReference>
<sequence length="41" mass="4689">MEYLLRNTLLLLEPPEAMVLAWDLSACIREEHESSRVGVCT</sequence>